<keyword evidence="3" id="KW-0010">Activator</keyword>
<proteinExistence type="predicted"/>
<evidence type="ECO:0000313" key="7">
    <source>
        <dbReference type="Proteomes" id="UP000185426"/>
    </source>
</evidence>
<dbReference type="PROSITE" id="PS50937">
    <property type="entry name" value="HTH_MERR_2"/>
    <property type="match status" value="1"/>
</dbReference>
<evidence type="ECO:0000256" key="3">
    <source>
        <dbReference type="ARBA" id="ARBA00023159"/>
    </source>
</evidence>
<dbReference type="Gene3D" id="1.10.490.50">
    <property type="entry name" value="Antibiotic binding domain of TipA-like multidrug resistance regulators"/>
    <property type="match status" value="1"/>
</dbReference>
<organism evidence="6 7">
    <name type="scientific">Bacillus safensis</name>
    <dbReference type="NCBI Taxonomy" id="561879"/>
    <lineage>
        <taxon>Bacteria</taxon>
        <taxon>Bacillati</taxon>
        <taxon>Bacillota</taxon>
        <taxon>Bacilli</taxon>
        <taxon>Bacillales</taxon>
        <taxon>Bacillaceae</taxon>
        <taxon>Bacillus</taxon>
    </lineage>
</organism>
<keyword evidence="1" id="KW-0805">Transcription regulation</keyword>
<dbReference type="Proteomes" id="UP000185426">
    <property type="component" value="Chromosome"/>
</dbReference>
<gene>
    <name evidence="6" type="ORF">BSA145_05575</name>
</gene>
<dbReference type="GO" id="GO:0003700">
    <property type="term" value="F:DNA-binding transcription factor activity"/>
    <property type="evidence" value="ECO:0007669"/>
    <property type="project" value="InterPro"/>
</dbReference>
<dbReference type="PANTHER" id="PTHR30204:SF90">
    <property type="entry name" value="HTH-TYPE TRANSCRIPTIONAL ACTIVATOR MTA"/>
    <property type="match status" value="1"/>
</dbReference>
<dbReference type="InterPro" id="IPR000551">
    <property type="entry name" value="MerR-type_HTH_dom"/>
</dbReference>
<evidence type="ECO:0000256" key="1">
    <source>
        <dbReference type="ARBA" id="ARBA00023015"/>
    </source>
</evidence>
<dbReference type="AlphaFoldDB" id="A0A1L6ZFY1"/>
<protein>
    <submittedName>
        <fullName evidence="6">MerR family transcriptional regulator</fullName>
    </submittedName>
</protein>
<feature type="domain" description="HTH merR-type" evidence="5">
    <location>
        <begin position="1"/>
        <end position="71"/>
    </location>
</feature>
<dbReference type="GO" id="GO:0003677">
    <property type="term" value="F:DNA binding"/>
    <property type="evidence" value="ECO:0007669"/>
    <property type="project" value="UniProtKB-KW"/>
</dbReference>
<dbReference type="Pfam" id="PF13411">
    <property type="entry name" value="MerR_1"/>
    <property type="match status" value="1"/>
</dbReference>
<dbReference type="InterPro" id="IPR012925">
    <property type="entry name" value="TipAS_dom"/>
</dbReference>
<accession>A0A1L6ZFY1</accession>
<dbReference type="Gene3D" id="1.10.1660.10">
    <property type="match status" value="1"/>
</dbReference>
<dbReference type="InterPro" id="IPR009061">
    <property type="entry name" value="DNA-bd_dom_put_sf"/>
</dbReference>
<dbReference type="Pfam" id="PF07739">
    <property type="entry name" value="TipAS"/>
    <property type="match status" value="1"/>
</dbReference>
<evidence type="ECO:0000313" key="6">
    <source>
        <dbReference type="EMBL" id="APT45437.1"/>
    </source>
</evidence>
<dbReference type="InterPro" id="IPR047057">
    <property type="entry name" value="MerR_fam"/>
</dbReference>
<name>A0A1L6ZFY1_BACIA</name>
<sequence length="257" mass="30643">MEMKVKEVAELFGISIRTLHHYDKIGLLTPSEVTENRYRLYSEENLETLQQILFFRELGFPLKEIHKMMHNPSFNKKEAFMLQRKMLIEKRNNLDKMIGNIDKTLQHLTGETQFTYKERFENMNMKFSQYEEEARHRWGHQAVDEVSSKLNHLSKDEQIELSDSWDSIFNKLASLRSHSPKSKEVQIVIKQWYDFLNENFSYYSLDAFYGLGQLYIQDERFTKNIDRYGEGLASFMSEAMKVFTTLHKRGDSFENDD</sequence>
<evidence type="ECO:0000256" key="2">
    <source>
        <dbReference type="ARBA" id="ARBA00023125"/>
    </source>
</evidence>
<keyword evidence="4" id="KW-0804">Transcription</keyword>
<dbReference type="SUPFAM" id="SSF46955">
    <property type="entry name" value="Putative DNA-binding domain"/>
    <property type="match status" value="1"/>
</dbReference>
<evidence type="ECO:0000259" key="5">
    <source>
        <dbReference type="PROSITE" id="PS50937"/>
    </source>
</evidence>
<keyword evidence="2" id="KW-0238">DNA-binding</keyword>
<evidence type="ECO:0000256" key="4">
    <source>
        <dbReference type="ARBA" id="ARBA00023163"/>
    </source>
</evidence>
<dbReference type="InterPro" id="IPR036244">
    <property type="entry name" value="TipA-like_antibiotic-bd"/>
</dbReference>
<dbReference type="PANTHER" id="PTHR30204">
    <property type="entry name" value="REDOX-CYCLING DRUG-SENSING TRANSCRIPTIONAL ACTIVATOR SOXR"/>
    <property type="match status" value="1"/>
</dbReference>
<dbReference type="SUPFAM" id="SSF89082">
    <property type="entry name" value="Antibiotic binding domain of TipA-like multidrug resistance regulators"/>
    <property type="match status" value="1"/>
</dbReference>
<dbReference type="CDD" id="cd01106">
    <property type="entry name" value="HTH_TipAL-Mta"/>
    <property type="match status" value="1"/>
</dbReference>
<dbReference type="SMART" id="SM00422">
    <property type="entry name" value="HTH_MERR"/>
    <property type="match status" value="1"/>
</dbReference>
<reference evidence="6 7" key="1">
    <citation type="submission" date="2016-05" db="EMBL/GenBank/DDBJ databases">
        <title>Complete Genome and Methylome Analysis of Psychrotrophic Bacterial Isolates from Antarctic Lake Untersee.</title>
        <authorList>
            <person name="Fomenkov A."/>
            <person name="Akimov V.N."/>
            <person name="Vasilyeva L.V."/>
            <person name="Andersen D."/>
            <person name="Vincze T."/>
            <person name="Roberts R.J."/>
        </authorList>
    </citation>
    <scope>NUCLEOTIDE SEQUENCE [LARGE SCALE GENOMIC DNA]</scope>
    <source>
        <strain evidence="6 7">U14-5</strain>
    </source>
</reference>
<dbReference type="EMBL" id="CP015607">
    <property type="protein sequence ID" value="APT45437.1"/>
    <property type="molecule type" value="Genomic_DNA"/>
</dbReference>